<dbReference type="Gene3D" id="2.10.10.20">
    <property type="entry name" value="Carbohydrate-binding module superfamily 5/12"/>
    <property type="match status" value="1"/>
</dbReference>
<evidence type="ECO:0000313" key="3">
    <source>
        <dbReference type="EMBL" id="CAB5223182.1"/>
    </source>
</evidence>
<proteinExistence type="predicted"/>
<dbReference type="InterPro" id="IPR023366">
    <property type="entry name" value="ATP_synth_asu-like_sf"/>
</dbReference>
<dbReference type="InterPro" id="IPR036573">
    <property type="entry name" value="CBM_sf_5/12"/>
</dbReference>
<dbReference type="SMART" id="SM00495">
    <property type="entry name" value="ChtBD3"/>
    <property type="match status" value="1"/>
</dbReference>
<dbReference type="GO" id="GO:0030246">
    <property type="term" value="F:carbohydrate binding"/>
    <property type="evidence" value="ECO:0007669"/>
    <property type="project" value="InterPro"/>
</dbReference>
<evidence type="ECO:0000259" key="2">
    <source>
        <dbReference type="SMART" id="SM00495"/>
    </source>
</evidence>
<gene>
    <name evidence="3" type="ORF">UFOVP380_12</name>
</gene>
<dbReference type="InterPro" id="IPR003610">
    <property type="entry name" value="CBM5/12"/>
</dbReference>
<accession>A0A6J7X2G7</accession>
<dbReference type="SUPFAM" id="SSF51055">
    <property type="entry name" value="Carbohydrate binding domain"/>
    <property type="match status" value="1"/>
</dbReference>
<reference evidence="3" key="1">
    <citation type="submission" date="2020-05" db="EMBL/GenBank/DDBJ databases">
        <authorList>
            <person name="Chiriac C."/>
            <person name="Salcher M."/>
            <person name="Ghai R."/>
            <person name="Kavagutti S V."/>
        </authorList>
    </citation>
    <scope>NUCLEOTIDE SEQUENCE</scope>
</reference>
<evidence type="ECO:0000256" key="1">
    <source>
        <dbReference type="ARBA" id="ARBA00022801"/>
    </source>
</evidence>
<name>A0A6J7X2G7_9CAUD</name>
<feature type="domain" description="Chitin-binding type-3" evidence="2">
    <location>
        <begin position="67"/>
        <end position="110"/>
    </location>
</feature>
<sequence length="313" mass="32513">MAKTVGTSNLLEVIGSDRAGQGAPALVTPALGTIEGGFVAGVASSNNFTWAHNQAMAAINHILQNGVPLWNATTAYAAGNVVSHTNTIWVCLVANTNSAPTGVNTNWVAVPTVATTAGIDTRLAIVEALPLPFATVNFNGTASANLTGTYTQSGTTVTVTATAHGHQVGHKIQAVITSGTAVANYYTVATVPTANTFTYTAGTSLTTSGNITLTRLAIRAQTGVHSVVPRDNAIGNGVVRFNFSTAATNINFVPTNTNYRQGSNSSGWVSPHRYTAFDAPDVWGMTVSLLDTGFTGVTTDHTYSMWTFNRCGV</sequence>
<dbReference type="GO" id="GO:0004553">
    <property type="term" value="F:hydrolase activity, hydrolyzing O-glycosyl compounds"/>
    <property type="evidence" value="ECO:0007669"/>
    <property type="project" value="InterPro"/>
</dbReference>
<protein>
    <submittedName>
        <fullName evidence="3">Carbohydrate-binding module family 5/12</fullName>
    </submittedName>
</protein>
<keyword evidence="1" id="KW-0378">Hydrolase</keyword>
<dbReference type="Gene3D" id="2.40.30.20">
    <property type="match status" value="1"/>
</dbReference>
<dbReference type="GO" id="GO:0005576">
    <property type="term" value="C:extracellular region"/>
    <property type="evidence" value="ECO:0007669"/>
    <property type="project" value="InterPro"/>
</dbReference>
<dbReference type="EMBL" id="LR798317">
    <property type="protein sequence ID" value="CAB5223182.1"/>
    <property type="molecule type" value="Genomic_DNA"/>
</dbReference>
<organism evidence="3">
    <name type="scientific">uncultured Caudovirales phage</name>
    <dbReference type="NCBI Taxonomy" id="2100421"/>
    <lineage>
        <taxon>Viruses</taxon>
        <taxon>Duplodnaviria</taxon>
        <taxon>Heunggongvirae</taxon>
        <taxon>Uroviricota</taxon>
        <taxon>Caudoviricetes</taxon>
        <taxon>Peduoviridae</taxon>
        <taxon>Maltschvirus</taxon>
        <taxon>Maltschvirus maltsch</taxon>
    </lineage>
</organism>
<dbReference type="GO" id="GO:0005975">
    <property type="term" value="P:carbohydrate metabolic process"/>
    <property type="evidence" value="ECO:0007669"/>
    <property type="project" value="InterPro"/>
</dbReference>